<dbReference type="SUPFAM" id="SSF81901">
    <property type="entry name" value="HCP-like"/>
    <property type="match status" value="1"/>
</dbReference>
<feature type="compositionally biased region" description="Low complexity" evidence="1">
    <location>
        <begin position="152"/>
        <end position="166"/>
    </location>
</feature>
<dbReference type="InterPro" id="IPR006597">
    <property type="entry name" value="Sel1-like"/>
</dbReference>
<dbReference type="SMART" id="SM00671">
    <property type="entry name" value="SEL1"/>
    <property type="match status" value="3"/>
</dbReference>
<feature type="compositionally biased region" description="Pro residues" evidence="1">
    <location>
        <begin position="74"/>
        <end position="83"/>
    </location>
</feature>
<feature type="compositionally biased region" description="Low complexity" evidence="1">
    <location>
        <begin position="216"/>
        <end position="234"/>
    </location>
</feature>
<evidence type="ECO:0008006" key="4">
    <source>
        <dbReference type="Google" id="ProtNLM"/>
    </source>
</evidence>
<feature type="compositionally biased region" description="Low complexity" evidence="1">
    <location>
        <begin position="292"/>
        <end position="316"/>
    </location>
</feature>
<reference evidence="2 3" key="1">
    <citation type="submission" date="2024-01" db="EMBL/GenBank/DDBJ databases">
        <authorList>
            <person name="Allen C."/>
            <person name="Tagirdzhanova G."/>
        </authorList>
    </citation>
    <scope>NUCLEOTIDE SEQUENCE [LARGE SCALE GENOMIC DNA]</scope>
</reference>
<dbReference type="PANTHER" id="PTHR43628:SF1">
    <property type="entry name" value="CHITIN SYNTHASE REGULATORY FACTOR 2-RELATED"/>
    <property type="match status" value="1"/>
</dbReference>
<evidence type="ECO:0000313" key="2">
    <source>
        <dbReference type="EMBL" id="CAK7214497.1"/>
    </source>
</evidence>
<sequence length="510" mass="55560">MGLRDLLKKKGDGDDDDDEPAITISPPQSSQQHRYEEFDQYQQQYQQQFLSSQQPQQYQQYQQQQQQQRRKTTPPRPPPPAPLQTPEFTFIRSDTLSQEVIHPPEGPVRTNSDDSRNSYLQAGGSGDGGGLASPTSPQNHRHSFGMFRKSSSRSARSSRSASVSSSIAEKGDGAVESTARRLSHRLHLSRTPSTSSHVPANLPEIVVPEGEGEGGSRSMHGSSLSLSSQASSVSNTGAVGTSAGNNKPPPANPAVESQWEKRATMLAMENERQQQRSNNSSRPGTPEERQSSRGGSRSPGNRSRSNSAVGNNGNANTDGVVSSKELDANIQEAIRLHEEGNLEQSTRMFGILADPRGYNNPLSQVLYGLALRHGWGCSPDTEAAVKYLSAAASNAAAVEEMALQAGMNKGGAAKGELVLAIFELANCFRHGWGLEKDPIAAKQYYETAANLGDTDAMNEAAWCYLEGFGCKKDKFTAAKYYRLAEQNGNKTLGNSWIWKEKYDPDKQKKK</sequence>
<evidence type="ECO:0000256" key="1">
    <source>
        <dbReference type="SAM" id="MobiDB-lite"/>
    </source>
</evidence>
<proteinExistence type="predicted"/>
<dbReference type="InterPro" id="IPR011990">
    <property type="entry name" value="TPR-like_helical_dom_sf"/>
</dbReference>
<name>A0ABP0B4L6_9PEZI</name>
<feature type="region of interest" description="Disordered" evidence="1">
    <location>
        <begin position="1"/>
        <end position="256"/>
    </location>
</feature>
<dbReference type="InterPro" id="IPR052945">
    <property type="entry name" value="Mitotic_Regulator"/>
</dbReference>
<dbReference type="Pfam" id="PF08238">
    <property type="entry name" value="Sel1"/>
    <property type="match status" value="3"/>
</dbReference>
<dbReference type="Gene3D" id="1.25.40.10">
    <property type="entry name" value="Tetratricopeptide repeat domain"/>
    <property type="match status" value="1"/>
</dbReference>
<dbReference type="Proteomes" id="UP001642405">
    <property type="component" value="Unassembled WGS sequence"/>
</dbReference>
<accession>A0ABP0B4L6</accession>
<gene>
    <name evidence="2" type="ORF">SCUCBS95973_002167</name>
</gene>
<organism evidence="2 3">
    <name type="scientific">Sporothrix curviconia</name>
    <dbReference type="NCBI Taxonomy" id="1260050"/>
    <lineage>
        <taxon>Eukaryota</taxon>
        <taxon>Fungi</taxon>
        <taxon>Dikarya</taxon>
        <taxon>Ascomycota</taxon>
        <taxon>Pezizomycotina</taxon>
        <taxon>Sordariomycetes</taxon>
        <taxon>Sordariomycetidae</taxon>
        <taxon>Ophiostomatales</taxon>
        <taxon>Ophiostomataceae</taxon>
        <taxon>Sporothrix</taxon>
    </lineage>
</organism>
<keyword evidence="3" id="KW-1185">Reference proteome</keyword>
<dbReference type="PANTHER" id="PTHR43628">
    <property type="entry name" value="ACTIVATOR OF C KINASE PROTEIN 1-RELATED"/>
    <property type="match status" value="1"/>
</dbReference>
<protein>
    <recommendedName>
        <fullName evidence="4">Protein DSF2</fullName>
    </recommendedName>
</protein>
<evidence type="ECO:0000313" key="3">
    <source>
        <dbReference type="Proteomes" id="UP001642405"/>
    </source>
</evidence>
<feature type="region of interest" description="Disordered" evidence="1">
    <location>
        <begin position="270"/>
        <end position="322"/>
    </location>
</feature>
<feature type="compositionally biased region" description="Basic and acidic residues" evidence="1">
    <location>
        <begin position="1"/>
        <end position="12"/>
    </location>
</feature>
<comment type="caution">
    <text evidence="2">The sequence shown here is derived from an EMBL/GenBank/DDBJ whole genome shotgun (WGS) entry which is preliminary data.</text>
</comment>
<dbReference type="EMBL" id="CAWUHB010000008">
    <property type="protein sequence ID" value="CAK7214497.1"/>
    <property type="molecule type" value="Genomic_DNA"/>
</dbReference>
<feature type="compositionally biased region" description="Low complexity" evidence="1">
    <location>
        <begin position="40"/>
        <end position="67"/>
    </location>
</feature>